<evidence type="ECO:0000256" key="3">
    <source>
        <dbReference type="ARBA" id="ARBA00022679"/>
    </source>
</evidence>
<dbReference type="SMART" id="SM00185">
    <property type="entry name" value="ARM"/>
    <property type="match status" value="3"/>
</dbReference>
<comment type="catalytic activity">
    <reaction evidence="1 5">
        <text>S-ubiquitinyl-[E2 ubiquitin-conjugating enzyme]-L-cysteine + [acceptor protein]-L-lysine = [E2 ubiquitin-conjugating enzyme]-L-cysteine + N(6)-ubiquitinyl-[acceptor protein]-L-lysine.</text>
        <dbReference type="EC" id="2.3.2.27"/>
    </reaction>
</comment>
<evidence type="ECO:0000256" key="5">
    <source>
        <dbReference type="RuleBase" id="RU369093"/>
    </source>
</evidence>
<dbReference type="GO" id="GO:0016567">
    <property type="term" value="P:protein ubiquitination"/>
    <property type="evidence" value="ECO:0007669"/>
    <property type="project" value="UniProtKB-UniRule"/>
</dbReference>
<dbReference type="InterPro" id="IPR045185">
    <property type="entry name" value="PUB22/23/24-like"/>
</dbReference>
<name>A0A7J6V9B7_THATH</name>
<dbReference type="InterPro" id="IPR000225">
    <property type="entry name" value="Armadillo"/>
</dbReference>
<dbReference type="PANTHER" id="PTHR22849:SF142">
    <property type="entry name" value="U-BOX DOMAIN-CONTAINING PROTEIN 31"/>
    <property type="match status" value="1"/>
</dbReference>
<sequence length="448" mass="48953">MPMFEVSSRRDGDVRFDVGGGGHVLDLDTAVKDGVLGGGGGVCVGVGEKFDLKKMIDELDLSDVPAVFICPISLEPMQDPVTLCTGQTYERSNILKWFSLDHFTCPTTMQELWDDSVTPNKTLYHLIYSWFSQRYLLMKKRSEDVQGRASELLETLKKVKGQARVQTLKELQQVVVAHASARKTVVDEGGVSLISSLLGPFTSHAVGSEAIGILVNLTLDSESKTNLMQPAKISLMVDMLNEGSLETKISCTRLIEMLMDEKDFRSEIVSSLSLLVGLLRLVKDKRHSNGTSAGLSLLKTVCTHKQLRNQVVSIGAVSQLVELLPSLNPDCLESALYILDALSTLPEGKSALKDCSKTIPNLVRLLMRISESCTQYALSILWAVCKLAPEECASLAVEAGLAAKLLLVIQSGCNPVLKQRSAELLKLCSLNYTATTFISKCKLTRTIQ</sequence>
<dbReference type="EMBL" id="JABWDY010036263">
    <property type="protein sequence ID" value="KAF5181367.1"/>
    <property type="molecule type" value="Genomic_DNA"/>
</dbReference>
<comment type="caution">
    <text evidence="7">The sequence shown here is derived from an EMBL/GenBank/DDBJ whole genome shotgun (WGS) entry which is preliminary data.</text>
</comment>
<keyword evidence="3 5" id="KW-0808">Transferase</keyword>
<dbReference type="Pfam" id="PF25598">
    <property type="entry name" value="ARM_PUB"/>
    <property type="match status" value="1"/>
</dbReference>
<keyword evidence="8" id="KW-1185">Reference proteome</keyword>
<evidence type="ECO:0000256" key="2">
    <source>
        <dbReference type="ARBA" id="ARBA00004906"/>
    </source>
</evidence>
<dbReference type="OrthoDB" id="10064100at2759"/>
<protein>
    <recommendedName>
        <fullName evidence="5 6">U-box domain-containing protein</fullName>
        <ecNumber evidence="5">2.3.2.27</ecNumber>
    </recommendedName>
    <alternativeName>
        <fullName evidence="5">RING-type E3 ubiquitin transferase PUB</fullName>
    </alternativeName>
</protein>
<dbReference type="EC" id="2.3.2.27" evidence="5"/>
<dbReference type="SUPFAM" id="SSF48371">
    <property type="entry name" value="ARM repeat"/>
    <property type="match status" value="1"/>
</dbReference>
<feature type="domain" description="U-box" evidence="6">
    <location>
        <begin position="63"/>
        <end position="137"/>
    </location>
</feature>
<dbReference type="Gene3D" id="3.30.40.10">
    <property type="entry name" value="Zinc/RING finger domain, C3HC4 (zinc finger)"/>
    <property type="match status" value="1"/>
</dbReference>
<organism evidence="7 8">
    <name type="scientific">Thalictrum thalictroides</name>
    <name type="common">Rue-anemone</name>
    <name type="synonym">Anemone thalictroides</name>
    <dbReference type="NCBI Taxonomy" id="46969"/>
    <lineage>
        <taxon>Eukaryota</taxon>
        <taxon>Viridiplantae</taxon>
        <taxon>Streptophyta</taxon>
        <taxon>Embryophyta</taxon>
        <taxon>Tracheophyta</taxon>
        <taxon>Spermatophyta</taxon>
        <taxon>Magnoliopsida</taxon>
        <taxon>Ranunculales</taxon>
        <taxon>Ranunculaceae</taxon>
        <taxon>Thalictroideae</taxon>
        <taxon>Thalictrum</taxon>
    </lineage>
</organism>
<dbReference type="GO" id="GO:0061630">
    <property type="term" value="F:ubiquitin protein ligase activity"/>
    <property type="evidence" value="ECO:0007669"/>
    <property type="project" value="UniProtKB-UniRule"/>
</dbReference>
<evidence type="ECO:0000256" key="4">
    <source>
        <dbReference type="ARBA" id="ARBA00022786"/>
    </source>
</evidence>
<dbReference type="PANTHER" id="PTHR22849">
    <property type="entry name" value="WDSAM1 PROTEIN"/>
    <property type="match status" value="1"/>
</dbReference>
<dbReference type="InterPro" id="IPR003613">
    <property type="entry name" value="Ubox_domain"/>
</dbReference>
<evidence type="ECO:0000259" key="6">
    <source>
        <dbReference type="PROSITE" id="PS51698"/>
    </source>
</evidence>
<dbReference type="SUPFAM" id="SSF57850">
    <property type="entry name" value="RING/U-box"/>
    <property type="match status" value="1"/>
</dbReference>
<dbReference type="InterPro" id="IPR016024">
    <property type="entry name" value="ARM-type_fold"/>
</dbReference>
<dbReference type="InterPro" id="IPR011989">
    <property type="entry name" value="ARM-like"/>
</dbReference>
<dbReference type="CDD" id="cd16664">
    <property type="entry name" value="RING-Ubox_PUB"/>
    <property type="match status" value="1"/>
</dbReference>
<proteinExistence type="predicted"/>
<dbReference type="InterPro" id="IPR045210">
    <property type="entry name" value="RING-Ubox_PUB"/>
</dbReference>
<evidence type="ECO:0000313" key="8">
    <source>
        <dbReference type="Proteomes" id="UP000554482"/>
    </source>
</evidence>
<comment type="pathway">
    <text evidence="2 5">Protein modification; protein ubiquitination.</text>
</comment>
<keyword evidence="4 5" id="KW-0833">Ubl conjugation pathway</keyword>
<gene>
    <name evidence="7" type="ORF">FRX31_029042</name>
</gene>
<dbReference type="AlphaFoldDB" id="A0A7J6V9B7"/>
<dbReference type="UniPathway" id="UPA00143"/>
<dbReference type="Proteomes" id="UP000554482">
    <property type="component" value="Unassembled WGS sequence"/>
</dbReference>
<evidence type="ECO:0000256" key="1">
    <source>
        <dbReference type="ARBA" id="ARBA00000900"/>
    </source>
</evidence>
<dbReference type="SMART" id="SM00504">
    <property type="entry name" value="Ubox"/>
    <property type="match status" value="1"/>
</dbReference>
<reference evidence="7 8" key="1">
    <citation type="submission" date="2020-06" db="EMBL/GenBank/DDBJ databases">
        <title>Transcriptomic and genomic resources for Thalictrum thalictroides and T. hernandezii: Facilitating candidate gene discovery in an emerging model plant lineage.</title>
        <authorList>
            <person name="Arias T."/>
            <person name="Riano-Pachon D.M."/>
            <person name="Di Stilio V.S."/>
        </authorList>
    </citation>
    <scope>NUCLEOTIDE SEQUENCE [LARGE SCALE GENOMIC DNA]</scope>
    <source>
        <strain evidence="8">cv. WT478/WT964</strain>
        <tissue evidence="7">Leaves</tissue>
    </source>
</reference>
<dbReference type="PROSITE" id="PS51698">
    <property type="entry name" value="U_BOX"/>
    <property type="match status" value="1"/>
</dbReference>
<dbReference type="Pfam" id="PF04564">
    <property type="entry name" value="U-box"/>
    <property type="match status" value="1"/>
</dbReference>
<dbReference type="InterPro" id="IPR058678">
    <property type="entry name" value="ARM_PUB"/>
</dbReference>
<evidence type="ECO:0000313" key="7">
    <source>
        <dbReference type="EMBL" id="KAF5181367.1"/>
    </source>
</evidence>
<dbReference type="InterPro" id="IPR013083">
    <property type="entry name" value="Znf_RING/FYVE/PHD"/>
</dbReference>
<accession>A0A7J6V9B7</accession>
<comment type="function">
    <text evidence="5">Functions as an E3 ubiquitin ligase.</text>
</comment>
<dbReference type="Gene3D" id="1.25.10.10">
    <property type="entry name" value="Leucine-rich Repeat Variant"/>
    <property type="match status" value="1"/>
</dbReference>